<evidence type="ECO:0000313" key="6">
    <source>
        <dbReference type="EMBL" id="KAJ2927056.1"/>
    </source>
</evidence>
<evidence type="ECO:0000259" key="5">
    <source>
        <dbReference type="Pfam" id="PF00462"/>
    </source>
</evidence>
<evidence type="ECO:0000313" key="7">
    <source>
        <dbReference type="Proteomes" id="UP001140091"/>
    </source>
</evidence>
<organism evidence="6 7">
    <name type="scientific">Candolleomyces eurysporus</name>
    <dbReference type="NCBI Taxonomy" id="2828524"/>
    <lineage>
        <taxon>Eukaryota</taxon>
        <taxon>Fungi</taxon>
        <taxon>Dikarya</taxon>
        <taxon>Basidiomycota</taxon>
        <taxon>Agaricomycotina</taxon>
        <taxon>Agaricomycetes</taxon>
        <taxon>Agaricomycetidae</taxon>
        <taxon>Agaricales</taxon>
        <taxon>Agaricineae</taxon>
        <taxon>Psathyrellaceae</taxon>
        <taxon>Candolleomyces</taxon>
    </lineage>
</organism>
<feature type="domain" description="Glutaredoxin" evidence="5">
    <location>
        <begin position="17"/>
        <end position="81"/>
    </location>
</feature>
<dbReference type="PROSITE" id="PS51354">
    <property type="entry name" value="GLUTAREDOXIN_2"/>
    <property type="match status" value="1"/>
</dbReference>
<keyword evidence="1" id="KW-0813">Transport</keyword>
<dbReference type="CDD" id="cd03419">
    <property type="entry name" value="GRX_GRXh_1_2_like"/>
    <property type="match status" value="1"/>
</dbReference>
<evidence type="ECO:0000256" key="3">
    <source>
        <dbReference type="ARBA" id="ARBA00023157"/>
    </source>
</evidence>
<keyword evidence="7" id="KW-1185">Reference proteome</keyword>
<evidence type="ECO:0000256" key="1">
    <source>
        <dbReference type="ARBA" id="ARBA00022448"/>
    </source>
</evidence>
<dbReference type="AlphaFoldDB" id="A0A9W8J114"/>
<sequence length="121" mass="13495">MATVKALVDSAVEKNPIVIFSKSWCPYCKKAKNLLATEFKDIPATIFELDERNDGSEIQNYLLQKTQQRTVPNIFIKQEHIGGKFPMRFYALNGPLTPQNLGFDDTSAAFNSGKLAALLKA</sequence>
<proteinExistence type="predicted"/>
<evidence type="ECO:0000256" key="2">
    <source>
        <dbReference type="ARBA" id="ARBA00022982"/>
    </source>
</evidence>
<dbReference type="InterPro" id="IPR002109">
    <property type="entry name" value="Glutaredoxin"/>
</dbReference>
<dbReference type="PROSITE" id="PS00195">
    <property type="entry name" value="GLUTAREDOXIN_1"/>
    <property type="match status" value="1"/>
</dbReference>
<accession>A0A9W8J114</accession>
<comment type="caution">
    <text evidence="6">The sequence shown here is derived from an EMBL/GenBank/DDBJ whole genome shotgun (WGS) entry which is preliminary data.</text>
</comment>
<keyword evidence="4" id="KW-0676">Redox-active center</keyword>
<dbReference type="Proteomes" id="UP001140091">
    <property type="component" value="Unassembled WGS sequence"/>
</dbReference>
<dbReference type="InterPro" id="IPR036249">
    <property type="entry name" value="Thioredoxin-like_sf"/>
</dbReference>
<dbReference type="PANTHER" id="PTHR45694">
    <property type="entry name" value="GLUTAREDOXIN 2"/>
    <property type="match status" value="1"/>
</dbReference>
<dbReference type="EMBL" id="JANBPK010001039">
    <property type="protein sequence ID" value="KAJ2927056.1"/>
    <property type="molecule type" value="Genomic_DNA"/>
</dbReference>
<feature type="non-terminal residue" evidence="6">
    <location>
        <position position="121"/>
    </location>
</feature>
<dbReference type="Pfam" id="PF00462">
    <property type="entry name" value="Glutaredoxin"/>
    <property type="match status" value="1"/>
</dbReference>
<dbReference type="InterPro" id="IPR014025">
    <property type="entry name" value="Glutaredoxin_subgr"/>
</dbReference>
<dbReference type="InterPro" id="IPR011767">
    <property type="entry name" value="GLR_AS"/>
</dbReference>
<evidence type="ECO:0000256" key="4">
    <source>
        <dbReference type="ARBA" id="ARBA00023284"/>
    </source>
</evidence>
<dbReference type="OrthoDB" id="418495at2759"/>
<dbReference type="InterPro" id="IPR011899">
    <property type="entry name" value="Glutaredoxin_euk/vir"/>
</dbReference>
<dbReference type="GO" id="GO:0034599">
    <property type="term" value="P:cellular response to oxidative stress"/>
    <property type="evidence" value="ECO:0007669"/>
    <property type="project" value="TreeGrafter"/>
</dbReference>
<protein>
    <recommendedName>
        <fullName evidence="5">Glutaredoxin domain-containing protein</fullName>
    </recommendedName>
</protein>
<dbReference type="Gene3D" id="3.40.30.10">
    <property type="entry name" value="Glutaredoxin"/>
    <property type="match status" value="1"/>
</dbReference>
<keyword evidence="3" id="KW-1015">Disulfide bond</keyword>
<keyword evidence="2" id="KW-0249">Electron transport</keyword>
<dbReference type="PRINTS" id="PR00160">
    <property type="entry name" value="GLUTAREDOXIN"/>
</dbReference>
<dbReference type="SUPFAM" id="SSF52833">
    <property type="entry name" value="Thioredoxin-like"/>
    <property type="match status" value="1"/>
</dbReference>
<dbReference type="GO" id="GO:0015038">
    <property type="term" value="F:glutathione disulfide oxidoreductase activity"/>
    <property type="evidence" value="ECO:0007669"/>
    <property type="project" value="TreeGrafter"/>
</dbReference>
<name>A0A9W8J114_9AGAR</name>
<dbReference type="GO" id="GO:0005737">
    <property type="term" value="C:cytoplasm"/>
    <property type="evidence" value="ECO:0007669"/>
    <property type="project" value="TreeGrafter"/>
</dbReference>
<dbReference type="PANTHER" id="PTHR45694:SF18">
    <property type="entry name" value="GLUTAREDOXIN-1-RELATED"/>
    <property type="match status" value="1"/>
</dbReference>
<dbReference type="NCBIfam" id="TIGR02180">
    <property type="entry name" value="GRX_euk"/>
    <property type="match status" value="1"/>
</dbReference>
<gene>
    <name evidence="6" type="ORF">H1R20_g10038</name>
</gene>
<reference evidence="6" key="1">
    <citation type="submission" date="2022-06" db="EMBL/GenBank/DDBJ databases">
        <title>Genome Sequence of Candolleomyces eurysporus.</title>
        <authorList>
            <person name="Buettner E."/>
        </authorList>
    </citation>
    <scope>NUCLEOTIDE SEQUENCE</scope>
    <source>
        <strain evidence="6">VTCC 930004</strain>
    </source>
</reference>